<dbReference type="AlphaFoldDB" id="U4LQV7"/>
<gene>
    <name evidence="1" type="ORF">PCON_03493</name>
</gene>
<dbReference type="Proteomes" id="UP000018144">
    <property type="component" value="Unassembled WGS sequence"/>
</dbReference>
<name>U4LQV7_PYROM</name>
<evidence type="ECO:0000313" key="1">
    <source>
        <dbReference type="EMBL" id="CCX34300.1"/>
    </source>
</evidence>
<proteinExistence type="predicted"/>
<sequence length="97" mass="11299">MRVLDAHLWISLSFFRALVSTPAFWFLHHVSHNPTWEYGMPIGTPLLRLESTQTRVPGWGRVRGGYSVVVFKVWYMASSRRAQQVVCSRRLFSYQAL</sequence>
<evidence type="ECO:0000313" key="2">
    <source>
        <dbReference type="Proteomes" id="UP000018144"/>
    </source>
</evidence>
<reference evidence="1 2" key="1">
    <citation type="journal article" date="2013" name="PLoS Genet.">
        <title>The genome and development-dependent transcriptomes of Pyronema confluens: a window into fungal evolution.</title>
        <authorList>
            <person name="Traeger S."/>
            <person name="Altegoer F."/>
            <person name="Freitag M."/>
            <person name="Gabaldon T."/>
            <person name="Kempken F."/>
            <person name="Kumar A."/>
            <person name="Marcet-Houben M."/>
            <person name="Poggeler S."/>
            <person name="Stajich J.E."/>
            <person name="Nowrousian M."/>
        </authorList>
    </citation>
    <scope>NUCLEOTIDE SEQUENCE [LARGE SCALE GENOMIC DNA]</scope>
    <source>
        <strain evidence="2">CBS 100304</strain>
        <tissue evidence="1">Vegetative mycelium</tissue>
    </source>
</reference>
<dbReference type="EMBL" id="HF936511">
    <property type="protein sequence ID" value="CCX34300.1"/>
    <property type="molecule type" value="Genomic_DNA"/>
</dbReference>
<organism evidence="1 2">
    <name type="scientific">Pyronema omphalodes (strain CBS 100304)</name>
    <name type="common">Pyronema confluens</name>
    <dbReference type="NCBI Taxonomy" id="1076935"/>
    <lineage>
        <taxon>Eukaryota</taxon>
        <taxon>Fungi</taxon>
        <taxon>Dikarya</taxon>
        <taxon>Ascomycota</taxon>
        <taxon>Pezizomycotina</taxon>
        <taxon>Pezizomycetes</taxon>
        <taxon>Pezizales</taxon>
        <taxon>Pyronemataceae</taxon>
        <taxon>Pyronema</taxon>
    </lineage>
</organism>
<protein>
    <submittedName>
        <fullName evidence="1">Uncharacterized protein</fullName>
    </submittedName>
</protein>
<keyword evidence="2" id="KW-1185">Reference proteome</keyword>
<accession>U4LQV7</accession>